<feature type="region of interest" description="Disordered" evidence="4">
    <location>
        <begin position="1"/>
        <end position="31"/>
    </location>
</feature>
<evidence type="ECO:0000259" key="5">
    <source>
        <dbReference type="PROSITE" id="PS50110"/>
    </source>
</evidence>
<evidence type="ECO:0000313" key="7">
    <source>
        <dbReference type="Proteomes" id="UP001342314"/>
    </source>
</evidence>
<feature type="compositionally biased region" description="Polar residues" evidence="4">
    <location>
        <begin position="736"/>
        <end position="747"/>
    </location>
</feature>
<feature type="region of interest" description="Disordered" evidence="4">
    <location>
        <begin position="693"/>
        <end position="870"/>
    </location>
</feature>
<evidence type="ECO:0000256" key="2">
    <source>
        <dbReference type="ARBA" id="ARBA00023012"/>
    </source>
</evidence>
<keyword evidence="7" id="KW-1185">Reference proteome</keyword>
<dbReference type="Gene3D" id="3.40.50.2300">
    <property type="match status" value="1"/>
</dbReference>
<gene>
    <name evidence="6" type="ORF">Rhopal_002722-T1</name>
</gene>
<dbReference type="PANTHER" id="PTHR45339:SF1">
    <property type="entry name" value="HYBRID SIGNAL TRANSDUCTION HISTIDINE KINASE J"/>
    <property type="match status" value="1"/>
</dbReference>
<feature type="compositionally biased region" description="Low complexity" evidence="4">
    <location>
        <begin position="1211"/>
        <end position="1230"/>
    </location>
</feature>
<organism evidence="6 7">
    <name type="scientific">Rhodotorula paludigena</name>
    <dbReference type="NCBI Taxonomy" id="86838"/>
    <lineage>
        <taxon>Eukaryota</taxon>
        <taxon>Fungi</taxon>
        <taxon>Dikarya</taxon>
        <taxon>Basidiomycota</taxon>
        <taxon>Pucciniomycotina</taxon>
        <taxon>Microbotryomycetes</taxon>
        <taxon>Sporidiobolales</taxon>
        <taxon>Sporidiobolaceae</taxon>
        <taxon>Rhodotorula</taxon>
    </lineage>
</organism>
<comment type="caution">
    <text evidence="6">The sequence shown here is derived from an EMBL/GenBank/DDBJ whole genome shotgun (WGS) entry which is preliminary data.</text>
</comment>
<feature type="compositionally biased region" description="Polar residues" evidence="4">
    <location>
        <begin position="800"/>
        <end position="819"/>
    </location>
</feature>
<feature type="domain" description="Response regulatory" evidence="5">
    <location>
        <begin position="979"/>
        <end position="1131"/>
    </location>
</feature>
<dbReference type="Proteomes" id="UP001342314">
    <property type="component" value="Unassembled WGS sequence"/>
</dbReference>
<feature type="compositionally biased region" description="Polar residues" evidence="4">
    <location>
        <begin position="1348"/>
        <end position="1385"/>
    </location>
</feature>
<dbReference type="InterPro" id="IPR001789">
    <property type="entry name" value="Sig_transdc_resp-reg_receiver"/>
</dbReference>
<feature type="region of interest" description="Disordered" evidence="4">
    <location>
        <begin position="286"/>
        <end position="312"/>
    </location>
</feature>
<feature type="region of interest" description="Disordered" evidence="4">
    <location>
        <begin position="484"/>
        <end position="525"/>
    </location>
</feature>
<dbReference type="SMART" id="SM00448">
    <property type="entry name" value="REC"/>
    <property type="match status" value="1"/>
</dbReference>
<sequence>MTVQAHDHAYASGQPLGTPLEPIDEPEHGAQPRLDQSLELIAALLPPALLLLSQLGPTHLFSPPLQLPALFETTLAASAYRKASISSATGSNALLSSAASIASTATGSTTSASTSFFSGLPTTEHLIPTHSHELHAPSTLSIPAVSAAAIWRLFRGFEWIGEVGKGEQPLPPSPIPRHLGGQGGGPPLEPEDDPEQVFDFPSLIQGVADVLAADAAARGIELVVGQVGSGSAPSPATTPGVDGLGQPHEGANGAAWSVALIWVLHHVLAAASSGSTVHISFLATAATPPASPSSSRASSPEPDARPYPPNFSPSRPQKWWTVSLEILVTAPSLPAPPPFIDETAATSPPPTLPDPPFESAFAKSLFALVQVAVAPSLQGDASTKSWALEALLPAARPKTQSIAEDPSTLLGRRRASLETTVGQEPSMNDLKRFAETALKGHKVALHAGETSAFARHLTTYLAGWGMDVQHIPIEREALSSGSAAAYGESRAPRPGGSGGTRFDSGFETAASSPNGAPETRTSDTSAANDAISSLVIIDDDVSTLRRLLVSLRAPPIQYGNSLMAKRPQLAARRTRSSPHVRQLHQVQQGLSQQASQWVIVHFASLTHYKAIKEIVQDTLALSKSPNLPEVLVVPKPAGPRRIITAIWTALKRPAVDPSLAPIATSPSSPGIQYWTPRLSPALAKEHEFDFSTGDAAKSDATSGATLGKPRTPPVHHQGNGGAPHGAMPPSPLGRISDSQDSYFSTVTEELRDTPSEGMIVQSPDGRSGIFFQPQPRASRMSSMRDRMRQVSQGGEKAPPGSSTILEESSASDPTPNRTGSEPSSVPPSRVSTAAPHEIGLGSSTGQRRAASSAVAGQPLGPSSEIVSPVASVPPGTPALALSSFITAAQSRANGEDVSPDEVPSASSTSPLGEALSRQVSGTSSARAAANAAAAAGAAAAKSFAQPPASPKTAKARAGPPKARRRSSRRGTLPAVPPISVLIVEDNPINQTILSMFMKKKGISYKVAKDGEQAVQMWKKGNFHLVLMDIQLPVKDGIEATREIREAERLNNIGTFITTPSSDITSPMSSASSTNPFSQPNSPLLNMPVIIVALTASSLQADRVAALAAGCNDFLTKPVSLVWLESKLVEWGSMAYLSGFGRKSDTSDTSTVSSTRSPTPAKRSPPTKAPPSFSIEAASRADNISAHLHIERPISRANSPSGVRAGGLASIAGSPSTSPEASPPTGLDLATAPPLASAVAAHDLQPSFTLTSPTPDQTPGPVPAIPGAMATPAPAAGGDAQETLDRVEEKLVGLVQEQEEKSGNAPAGTPQRPGPTPLPPSVVTAGDPSLDDVFAESQRLIAVGRDRSGSASFAQAISESGVSSEANSARGSQNSAERLHRQQNCPTKVAAPRDE</sequence>
<keyword evidence="1 3" id="KW-0597">Phosphoprotein</keyword>
<feature type="region of interest" description="Disordered" evidence="4">
    <location>
        <begin position="165"/>
        <end position="195"/>
    </location>
</feature>
<feature type="compositionally biased region" description="Low complexity" evidence="4">
    <location>
        <begin position="1264"/>
        <end position="1279"/>
    </location>
</feature>
<dbReference type="PROSITE" id="PS50110">
    <property type="entry name" value="RESPONSE_REGULATORY"/>
    <property type="match status" value="1"/>
</dbReference>
<evidence type="ECO:0000256" key="1">
    <source>
        <dbReference type="ARBA" id="ARBA00022553"/>
    </source>
</evidence>
<keyword evidence="2" id="KW-0902">Two-component regulatory system</keyword>
<dbReference type="Pfam" id="PF00072">
    <property type="entry name" value="Response_reg"/>
    <property type="match status" value="1"/>
</dbReference>
<feature type="region of interest" description="Disordered" evidence="4">
    <location>
        <begin position="1246"/>
        <end position="1280"/>
    </location>
</feature>
<accession>A0AAV5GHL5</accession>
<dbReference type="FunFam" id="3.40.50.2300:FF:000146">
    <property type="entry name" value="Putative two-component response regulator SSK1p"/>
    <property type="match status" value="1"/>
</dbReference>
<evidence type="ECO:0000313" key="6">
    <source>
        <dbReference type="EMBL" id="GJN89733.1"/>
    </source>
</evidence>
<feature type="region of interest" description="Disordered" evidence="4">
    <location>
        <begin position="1141"/>
        <end position="1172"/>
    </location>
</feature>
<feature type="region of interest" description="Disordered" evidence="4">
    <location>
        <begin position="1190"/>
        <end position="1230"/>
    </location>
</feature>
<dbReference type="InterPro" id="IPR011006">
    <property type="entry name" value="CheY-like_superfamily"/>
</dbReference>
<dbReference type="PANTHER" id="PTHR45339">
    <property type="entry name" value="HYBRID SIGNAL TRANSDUCTION HISTIDINE KINASE J"/>
    <property type="match status" value="1"/>
</dbReference>
<dbReference type="EMBL" id="BQKY01000005">
    <property type="protein sequence ID" value="GJN89733.1"/>
    <property type="molecule type" value="Genomic_DNA"/>
</dbReference>
<feature type="region of interest" description="Disordered" evidence="4">
    <location>
        <begin position="891"/>
        <end position="919"/>
    </location>
</feature>
<dbReference type="GO" id="GO:0000156">
    <property type="term" value="F:phosphorelay response regulator activity"/>
    <property type="evidence" value="ECO:0007669"/>
    <property type="project" value="UniProtKB-ARBA"/>
</dbReference>
<feature type="compositionally biased region" description="Low complexity" evidence="4">
    <location>
        <begin position="820"/>
        <end position="831"/>
    </location>
</feature>
<feature type="compositionally biased region" description="Low complexity" evidence="4">
    <location>
        <begin position="1146"/>
        <end position="1159"/>
    </location>
</feature>
<reference evidence="6 7" key="1">
    <citation type="submission" date="2021-12" db="EMBL/GenBank/DDBJ databases">
        <title>High titer production of polyol ester of fatty acids by Rhodotorula paludigena BS15 towards product separation-free biomass refinery.</title>
        <authorList>
            <person name="Mano J."/>
            <person name="Ono H."/>
            <person name="Tanaka T."/>
            <person name="Naito K."/>
            <person name="Sushida H."/>
            <person name="Ike M."/>
            <person name="Tokuyasu K."/>
            <person name="Kitaoka M."/>
        </authorList>
    </citation>
    <scope>NUCLEOTIDE SEQUENCE [LARGE SCALE GENOMIC DNA]</scope>
    <source>
        <strain evidence="6 7">BS15</strain>
    </source>
</reference>
<proteinExistence type="predicted"/>
<dbReference type="SUPFAM" id="SSF52172">
    <property type="entry name" value="CheY-like"/>
    <property type="match status" value="1"/>
</dbReference>
<dbReference type="CDD" id="cd17546">
    <property type="entry name" value="REC_hyHK_CKI1_RcsC-like"/>
    <property type="match status" value="1"/>
</dbReference>
<evidence type="ECO:0000256" key="4">
    <source>
        <dbReference type="SAM" id="MobiDB-lite"/>
    </source>
</evidence>
<feature type="modified residue" description="4-aspartylphosphate" evidence="3">
    <location>
        <position position="1028"/>
    </location>
</feature>
<feature type="region of interest" description="Disordered" evidence="4">
    <location>
        <begin position="941"/>
        <end position="972"/>
    </location>
</feature>
<name>A0AAV5GHL5_9BASI</name>
<feature type="compositionally biased region" description="Low complexity" evidence="4">
    <location>
        <begin position="286"/>
        <end position="301"/>
    </location>
</feature>
<protein>
    <recommendedName>
        <fullName evidence="5">Response regulatory domain-containing protein</fullName>
    </recommendedName>
</protein>
<feature type="region of interest" description="Disordered" evidence="4">
    <location>
        <begin position="1344"/>
        <end position="1394"/>
    </location>
</feature>
<feature type="region of interest" description="Disordered" evidence="4">
    <location>
        <begin position="1296"/>
        <end position="1328"/>
    </location>
</feature>
<evidence type="ECO:0000256" key="3">
    <source>
        <dbReference type="PROSITE-ProRule" id="PRU00169"/>
    </source>
</evidence>